<dbReference type="PANTHER" id="PTHR21367:SF1">
    <property type="entry name" value="ARGINYL-TRNA--PROTEIN TRANSFERASE 1"/>
    <property type="match status" value="1"/>
</dbReference>
<proteinExistence type="inferred from homology"/>
<reference evidence="8 9" key="1">
    <citation type="journal article" date="2016" name="Genome Biol. Evol.">
        <title>Divergent and convergent evolution of fungal pathogenicity.</title>
        <authorList>
            <person name="Shang Y."/>
            <person name="Xiao G."/>
            <person name="Zheng P."/>
            <person name="Cen K."/>
            <person name="Zhan S."/>
            <person name="Wang C."/>
        </authorList>
    </citation>
    <scope>NUCLEOTIDE SEQUENCE [LARGE SCALE GENOMIC DNA]</scope>
    <source>
        <strain evidence="8 9">RCEF 264</strain>
    </source>
</reference>
<dbReference type="Pfam" id="PF04376">
    <property type="entry name" value="ATE_N"/>
    <property type="match status" value="1"/>
</dbReference>
<dbReference type="InterPro" id="IPR016181">
    <property type="entry name" value="Acyl_CoA_acyltransferase"/>
</dbReference>
<evidence type="ECO:0000259" key="7">
    <source>
        <dbReference type="Pfam" id="PF04377"/>
    </source>
</evidence>
<sequence length="523" mass="58648">MQSRFSYYASAHSLSPEFYKTLLDRCWRRSGTLLYRPNQRNSCCPHYTIRLDSAGFHATRDQRQAINRFNRFVIGDAYANEAARLHPRSREEAKRRDTTFDLVERVHEAECGNLPPLWPPQPHHGKKHAKKHAGGAATPPPQPQPPPPRPSTTSAPEGSEEKGAEPAHRFEVTLEPDTFTEEKFLLFENYQRLVHKEPPSKITRQGFESFLCGSPLRRETVVDADGHQTKLGSFHQCYRLDGRLVAIGVLDLLPQCVSAVYFLYHESIHQHSPGKLGALREIALAREGGYRWWYSGFYIHSCPKMRYKIDFSPQYVLDPETYAWDALDRDTLGIFDRKPYVSLSKERRLAAQDTLGETGHGRKDAQNPENGRLATARAGEDEDARMRDKGPHTPTPGAGSTKKDDDQGGNRGREDGGHVGAEEAEEEDEEDEDEDEGATANSLLASNMPGLPPLDEVAQYDLDDVPILTPLQPEPFPVKYLVVWDSGDVLDGVSFKAKVAELVAIMGADLLPQLCLDFRPPAS</sequence>
<dbReference type="SUPFAM" id="SSF55729">
    <property type="entry name" value="Acyl-CoA N-acyltransferases (Nat)"/>
    <property type="match status" value="1"/>
</dbReference>
<feature type="region of interest" description="Disordered" evidence="5">
    <location>
        <begin position="112"/>
        <end position="173"/>
    </location>
</feature>
<evidence type="ECO:0000256" key="2">
    <source>
        <dbReference type="ARBA" id="ARBA00012025"/>
    </source>
</evidence>
<dbReference type="STRING" id="1081102.A0A162JD62"/>
<keyword evidence="9" id="KW-1185">Reference proteome</keyword>
<feature type="domain" description="N-end aminoacyl transferase N-terminal" evidence="6">
    <location>
        <begin position="3"/>
        <end position="64"/>
    </location>
</feature>
<feature type="domain" description="N-end rule aminoacyl transferase C-terminal" evidence="7">
    <location>
        <begin position="182"/>
        <end position="318"/>
    </location>
</feature>
<protein>
    <recommendedName>
        <fullName evidence="2">arginyltransferase</fullName>
        <ecNumber evidence="2">2.3.2.8</ecNumber>
    </recommendedName>
</protein>
<evidence type="ECO:0000256" key="4">
    <source>
        <dbReference type="ARBA" id="ARBA00023315"/>
    </source>
</evidence>
<feature type="compositionally biased region" description="Acidic residues" evidence="5">
    <location>
        <begin position="422"/>
        <end position="437"/>
    </location>
</feature>
<dbReference type="InterPro" id="IPR007472">
    <property type="entry name" value="N-end_Aminoacyl_Trfase_C"/>
</dbReference>
<evidence type="ECO:0000313" key="8">
    <source>
        <dbReference type="EMBL" id="OAA67212.1"/>
    </source>
</evidence>
<dbReference type="OrthoDB" id="74183at2759"/>
<dbReference type="InterPro" id="IPR030700">
    <property type="entry name" value="N-end_Aminoacyl_Trfase"/>
</dbReference>
<dbReference type="PANTHER" id="PTHR21367">
    <property type="entry name" value="ARGININE-TRNA-PROTEIN TRANSFERASE 1"/>
    <property type="match status" value="1"/>
</dbReference>
<dbReference type="EMBL" id="AZHD01000002">
    <property type="protein sequence ID" value="OAA67212.1"/>
    <property type="molecule type" value="Genomic_DNA"/>
</dbReference>
<organism evidence="8 9">
    <name type="scientific">Niveomyces insectorum RCEF 264</name>
    <dbReference type="NCBI Taxonomy" id="1081102"/>
    <lineage>
        <taxon>Eukaryota</taxon>
        <taxon>Fungi</taxon>
        <taxon>Dikarya</taxon>
        <taxon>Ascomycota</taxon>
        <taxon>Pezizomycotina</taxon>
        <taxon>Sordariomycetes</taxon>
        <taxon>Hypocreomycetidae</taxon>
        <taxon>Hypocreales</taxon>
        <taxon>Cordycipitaceae</taxon>
        <taxon>Niveomyces</taxon>
    </lineage>
</organism>
<name>A0A162JD62_9HYPO</name>
<feature type="compositionally biased region" description="Basic and acidic residues" evidence="5">
    <location>
        <begin position="159"/>
        <end position="172"/>
    </location>
</feature>
<evidence type="ECO:0000256" key="3">
    <source>
        <dbReference type="ARBA" id="ARBA00022679"/>
    </source>
</evidence>
<feature type="compositionally biased region" description="Pro residues" evidence="5">
    <location>
        <begin position="138"/>
        <end position="150"/>
    </location>
</feature>
<gene>
    <name evidence="8" type="ORF">SPI_01788</name>
</gene>
<evidence type="ECO:0000259" key="6">
    <source>
        <dbReference type="Pfam" id="PF04376"/>
    </source>
</evidence>
<keyword evidence="3 8" id="KW-0808">Transferase</keyword>
<dbReference type="GO" id="GO:0004057">
    <property type="term" value="F:arginyl-tRNA--protein transferase activity"/>
    <property type="evidence" value="ECO:0007669"/>
    <property type="project" value="UniProtKB-EC"/>
</dbReference>
<dbReference type="Pfam" id="PF04377">
    <property type="entry name" value="ATE_C"/>
    <property type="match status" value="1"/>
</dbReference>
<feature type="region of interest" description="Disordered" evidence="5">
    <location>
        <begin position="353"/>
        <end position="438"/>
    </location>
</feature>
<dbReference type="GO" id="GO:0005737">
    <property type="term" value="C:cytoplasm"/>
    <property type="evidence" value="ECO:0007669"/>
    <property type="project" value="TreeGrafter"/>
</dbReference>
<feature type="compositionally biased region" description="Basic residues" evidence="5">
    <location>
        <begin position="123"/>
        <end position="133"/>
    </location>
</feature>
<dbReference type="AlphaFoldDB" id="A0A162JD62"/>
<evidence type="ECO:0000256" key="1">
    <source>
        <dbReference type="ARBA" id="ARBA00009991"/>
    </source>
</evidence>
<dbReference type="InterPro" id="IPR007471">
    <property type="entry name" value="N-end_Aminoacyl_Trfase_N"/>
</dbReference>
<accession>A0A162JD62</accession>
<evidence type="ECO:0000256" key="5">
    <source>
        <dbReference type="SAM" id="MobiDB-lite"/>
    </source>
</evidence>
<dbReference type="Proteomes" id="UP000076874">
    <property type="component" value="Unassembled WGS sequence"/>
</dbReference>
<keyword evidence="4" id="KW-0012">Acyltransferase</keyword>
<comment type="caution">
    <text evidence="8">The sequence shown here is derived from an EMBL/GenBank/DDBJ whole genome shotgun (WGS) entry which is preliminary data.</text>
</comment>
<comment type="similarity">
    <text evidence="1">Belongs to the R-transferase family.</text>
</comment>
<dbReference type="EC" id="2.3.2.8" evidence="2"/>
<feature type="compositionally biased region" description="Basic and acidic residues" evidence="5">
    <location>
        <begin position="401"/>
        <end position="421"/>
    </location>
</feature>
<evidence type="ECO:0000313" key="9">
    <source>
        <dbReference type="Proteomes" id="UP000076874"/>
    </source>
</evidence>